<dbReference type="Pfam" id="PF07715">
    <property type="entry name" value="Plug"/>
    <property type="match status" value="1"/>
</dbReference>
<dbReference type="Pfam" id="PF00593">
    <property type="entry name" value="TonB_dep_Rec_b-barrel"/>
    <property type="match status" value="1"/>
</dbReference>
<feature type="domain" description="TonB-dependent receptor plug" evidence="9">
    <location>
        <begin position="68"/>
        <end position="186"/>
    </location>
</feature>
<evidence type="ECO:0000259" key="8">
    <source>
        <dbReference type="Pfam" id="PF00593"/>
    </source>
</evidence>
<accession>A0A1I3Z9X0</accession>
<evidence type="ECO:0000256" key="6">
    <source>
        <dbReference type="RuleBase" id="RU003357"/>
    </source>
</evidence>
<dbReference type="InterPro" id="IPR000531">
    <property type="entry name" value="Beta-barrel_TonB"/>
</dbReference>
<keyword evidence="2 7" id="KW-0732">Signal</keyword>
<dbReference type="RefSeq" id="WP_092701645.1">
    <property type="nucleotide sequence ID" value="NZ_FOSR01000002.1"/>
</dbReference>
<feature type="chain" id="PRO_5011710570" evidence="7">
    <location>
        <begin position="25"/>
        <end position="905"/>
    </location>
</feature>
<protein>
    <submittedName>
        <fullName evidence="10">Iron complex outermembrane recepter protein</fullName>
    </submittedName>
</protein>
<keyword evidence="3 6" id="KW-0798">TonB box</keyword>
<evidence type="ECO:0000256" key="7">
    <source>
        <dbReference type="SAM" id="SignalP"/>
    </source>
</evidence>
<evidence type="ECO:0000259" key="9">
    <source>
        <dbReference type="Pfam" id="PF07715"/>
    </source>
</evidence>
<organism evidence="10 11">
    <name type="scientific">Rhodanobacter glycinis</name>
    <dbReference type="NCBI Taxonomy" id="582702"/>
    <lineage>
        <taxon>Bacteria</taxon>
        <taxon>Pseudomonadati</taxon>
        <taxon>Pseudomonadota</taxon>
        <taxon>Gammaproteobacteria</taxon>
        <taxon>Lysobacterales</taxon>
        <taxon>Rhodanobacteraceae</taxon>
        <taxon>Rhodanobacter</taxon>
    </lineage>
</organism>
<dbReference type="GO" id="GO:0009279">
    <property type="term" value="C:cell outer membrane"/>
    <property type="evidence" value="ECO:0007669"/>
    <property type="project" value="UniProtKB-SubCell"/>
</dbReference>
<feature type="signal peptide" evidence="7">
    <location>
        <begin position="1"/>
        <end position="24"/>
    </location>
</feature>
<dbReference type="Gene3D" id="2.170.130.10">
    <property type="entry name" value="TonB-dependent receptor, plug domain"/>
    <property type="match status" value="1"/>
</dbReference>
<reference evidence="11" key="1">
    <citation type="submission" date="2016-10" db="EMBL/GenBank/DDBJ databases">
        <authorList>
            <person name="Varghese N."/>
            <person name="Submissions S."/>
        </authorList>
    </citation>
    <scope>NUCLEOTIDE SEQUENCE [LARGE SCALE GENOMIC DNA]</scope>
    <source>
        <strain evidence="11">MO64</strain>
    </source>
</reference>
<evidence type="ECO:0000256" key="5">
    <source>
        <dbReference type="ARBA" id="ARBA00023237"/>
    </source>
</evidence>
<evidence type="ECO:0000313" key="11">
    <source>
        <dbReference type="Proteomes" id="UP000198725"/>
    </source>
</evidence>
<evidence type="ECO:0000256" key="1">
    <source>
        <dbReference type="ARBA" id="ARBA00004442"/>
    </source>
</evidence>
<dbReference type="InterPro" id="IPR010104">
    <property type="entry name" value="TonB_rcpt_bac"/>
</dbReference>
<dbReference type="NCBIfam" id="TIGR01782">
    <property type="entry name" value="TonB-Xanth-Caul"/>
    <property type="match status" value="1"/>
</dbReference>
<dbReference type="InterPro" id="IPR037066">
    <property type="entry name" value="Plug_dom_sf"/>
</dbReference>
<dbReference type="SUPFAM" id="SSF56935">
    <property type="entry name" value="Porins"/>
    <property type="match status" value="1"/>
</dbReference>
<keyword evidence="5" id="KW-0998">Cell outer membrane</keyword>
<keyword evidence="11" id="KW-1185">Reference proteome</keyword>
<dbReference type="PANTHER" id="PTHR40980:SF3">
    <property type="entry name" value="TONB-DEPENDENT RECEPTOR-LIKE BETA-BARREL DOMAIN-CONTAINING PROTEIN"/>
    <property type="match status" value="1"/>
</dbReference>
<keyword evidence="4 6" id="KW-0472">Membrane</keyword>
<comment type="similarity">
    <text evidence="6">Belongs to the TonB-dependent receptor family.</text>
</comment>
<name>A0A1I3Z9X0_9GAMM</name>
<dbReference type="InterPro" id="IPR012910">
    <property type="entry name" value="Plug_dom"/>
</dbReference>
<evidence type="ECO:0000256" key="2">
    <source>
        <dbReference type="ARBA" id="ARBA00022729"/>
    </source>
</evidence>
<dbReference type="PANTHER" id="PTHR40980">
    <property type="entry name" value="PLUG DOMAIN-CONTAINING PROTEIN"/>
    <property type="match status" value="1"/>
</dbReference>
<gene>
    <name evidence="10" type="ORF">SAMN05192579_102264</name>
</gene>
<dbReference type="Gene3D" id="2.40.170.20">
    <property type="entry name" value="TonB-dependent receptor, beta-barrel domain"/>
    <property type="match status" value="1"/>
</dbReference>
<dbReference type="EMBL" id="FOSR01000002">
    <property type="protein sequence ID" value="SFK40379.1"/>
    <property type="molecule type" value="Genomic_DNA"/>
</dbReference>
<evidence type="ECO:0000256" key="4">
    <source>
        <dbReference type="ARBA" id="ARBA00023136"/>
    </source>
</evidence>
<dbReference type="InterPro" id="IPR010917">
    <property type="entry name" value="TonB_rcpt_CS"/>
</dbReference>
<dbReference type="PROSITE" id="PS01156">
    <property type="entry name" value="TONB_DEPENDENT_REC_2"/>
    <property type="match status" value="1"/>
</dbReference>
<dbReference type="AlphaFoldDB" id="A0A1I3Z9X0"/>
<dbReference type="CDD" id="cd01347">
    <property type="entry name" value="ligand_gated_channel"/>
    <property type="match status" value="1"/>
</dbReference>
<sequence>MSYRKSLLAASIVAGLCLSGALNAQDSNPTSDNSSTSTAQQQKDKIKQLAAVTVVGIRGSEELSLDTKRAANSHVEVVSAEDIGKLPAKNVADTLAQLPGVNISSSSASEGAFDEADRVSLRGTNPSMTQTLINGHSVGTGDWFVLSQVQTVGRSVSYSLLPSEIVSQVVVHKTSEARLVEGGSAGTVDILTRKPLDYAKPFTGSVSLGGVYSTLPGKTEPQFSGLVNWKNDDNTFGVLLEGFYEKRALQRDGQEVVGGYLPTTLDGRTVYYPNEIGNALFQQKRTRKGGSIDIEWKPADNLTLDLNGFYSKLQADNINTNYMLWTSNVLGAGGSIMPGYSLNGNVISKANLAPGTSTAYGIYDQISRPGAYSKTSYVSLSADWNVSDTLSFKGEAGTTNGTGESPHQNVLELGENVGGSGSWNMNGLGSPIDWSEGANNTTPAGMAPSFGWIFGEQDIHVKDKENWFKVDGEQDFDGTLSSLQFGIRYADHTRQSLEDIAQGPLAGWTDPANFPTSYSSYPGDFGSQLGASVPNNVWMYSPAQLAAFDAKWANRDPVTRFYWNDIYSVKEKDSAAYFQVNFEGDRWGGNIGARWVHTGETINDATTSPDPAASSSNGPITTSAFGPYYWNTIKRSYSKLLPSANIKFNLTEDLLFRFAASQTLTRPDYSAMAGSVSLDDLTHTGTGGNPLIKPLISTNFDSSLEWYFMPRGLLSASVYEMSLKDYVDFADVKRTYKDIQASTTAGHDVFATYTVEVPSNVNGNVRGVELNYIQPIGDNFGVSANYTFASAHADGNQPLEGTSKNTGNVSAFFENSKFNARVSYTYRSSFYATVSHGSQYYQQGVGNLSMSLGYTINKWASLSFDAMNLNNPTTKYYYKDPAFGSQPYAFYTNGRQYYLNLHFKF</sequence>
<evidence type="ECO:0000313" key="10">
    <source>
        <dbReference type="EMBL" id="SFK40379.1"/>
    </source>
</evidence>
<dbReference type="InterPro" id="IPR036942">
    <property type="entry name" value="Beta-barrel_TonB_sf"/>
</dbReference>
<comment type="subcellular location">
    <subcellularLocation>
        <location evidence="1 6">Cell outer membrane</location>
    </subcellularLocation>
</comment>
<proteinExistence type="inferred from homology"/>
<feature type="domain" description="TonB-dependent receptor-like beta-barrel" evidence="8">
    <location>
        <begin position="426"/>
        <end position="869"/>
    </location>
</feature>
<dbReference type="Proteomes" id="UP000198725">
    <property type="component" value="Unassembled WGS sequence"/>
</dbReference>
<evidence type="ECO:0000256" key="3">
    <source>
        <dbReference type="ARBA" id="ARBA00023077"/>
    </source>
</evidence>